<dbReference type="Gene3D" id="3.50.50.100">
    <property type="match status" value="1"/>
</dbReference>
<dbReference type="PANTHER" id="PTHR42913">
    <property type="entry name" value="APOPTOSIS-INDUCING FACTOR 1"/>
    <property type="match status" value="1"/>
</dbReference>
<comment type="caution">
    <text evidence="6">The sequence shown here is derived from an EMBL/GenBank/DDBJ whole genome shotgun (WGS) entry which is preliminary data.</text>
</comment>
<reference evidence="6 7" key="1">
    <citation type="submission" date="2024-02" db="EMBL/GenBank/DDBJ databases">
        <title>Rhodopirellula caenicola NBRC 110016.</title>
        <authorList>
            <person name="Ichikawa N."/>
            <person name="Katano-Makiyama Y."/>
            <person name="Hidaka K."/>
        </authorList>
    </citation>
    <scope>NUCLEOTIDE SEQUENCE [LARGE SCALE GENOMIC DNA]</scope>
    <source>
        <strain evidence="6 7">NBRC 110016</strain>
    </source>
</reference>
<comment type="cofactor">
    <cofactor evidence="1">
        <name>FAD</name>
        <dbReference type="ChEBI" id="CHEBI:57692"/>
    </cofactor>
</comment>
<evidence type="ECO:0000256" key="3">
    <source>
        <dbReference type="ARBA" id="ARBA00022827"/>
    </source>
</evidence>
<dbReference type="InterPro" id="IPR051169">
    <property type="entry name" value="NADH-Q_oxidoreductase"/>
</dbReference>
<accession>A0ABP9VHG0</accession>
<keyword evidence="2" id="KW-0285">Flavoprotein</keyword>
<evidence type="ECO:0000313" key="6">
    <source>
        <dbReference type="EMBL" id="GAA5504654.1"/>
    </source>
</evidence>
<evidence type="ECO:0000256" key="2">
    <source>
        <dbReference type="ARBA" id="ARBA00022630"/>
    </source>
</evidence>
<dbReference type="NCBIfam" id="TIGR03169">
    <property type="entry name" value="Nterm_to_SelD"/>
    <property type="match status" value="1"/>
</dbReference>
<gene>
    <name evidence="6" type="ORF">Rcae01_00093</name>
</gene>
<keyword evidence="4" id="KW-0560">Oxidoreductase</keyword>
<evidence type="ECO:0000256" key="1">
    <source>
        <dbReference type="ARBA" id="ARBA00001974"/>
    </source>
</evidence>
<protein>
    <recommendedName>
        <fullName evidence="5">FAD/NAD(P)-binding domain-containing protein</fullName>
    </recommendedName>
</protein>
<sequence>MNRRCIALLGIGHTNAEIVRRWIDSPIPDCRLVCISKFPFTTYSGMLPGTLANQFAIDEMQIALAPLAERAGAELILDECTGLDVDARELRFANQPPLPFDALSIGIGSMPAGWDQHESPNLVPVKPMQTFIERLSQQLVACRDSSDRVPKIVVVGGGVAGVEIAFCLHTRMQQLFPNHRVSIEIVTSGDQIADGMSRRSIQQLRRLLSARMIDVTTDFQVDNVSEDEVIDDRGKRRRADVAIWATGAAAPPLLGALNLPTDDRGFLLTENTLRTVCGAPIFAVGDSGTIEGDPTPKAGVFAVRQAPLLWKNLEATLQRTALTRYTPQKEFLRILNTGDGKSLLQYKGHSFHARWCWQLKWWIDKRFIQQYQV</sequence>
<dbReference type="PANTHER" id="PTHR42913:SF9">
    <property type="entry name" value="SLR1591 PROTEIN"/>
    <property type="match status" value="1"/>
</dbReference>
<name>A0ABP9VHG0_9BACT</name>
<evidence type="ECO:0000256" key="4">
    <source>
        <dbReference type="ARBA" id="ARBA00023002"/>
    </source>
</evidence>
<dbReference type="RefSeq" id="WP_345681709.1">
    <property type="nucleotide sequence ID" value="NZ_BAABRO010000001.1"/>
</dbReference>
<evidence type="ECO:0000313" key="7">
    <source>
        <dbReference type="Proteomes" id="UP001416858"/>
    </source>
</evidence>
<keyword evidence="7" id="KW-1185">Reference proteome</keyword>
<evidence type="ECO:0000259" key="5">
    <source>
        <dbReference type="Pfam" id="PF07992"/>
    </source>
</evidence>
<dbReference type="EMBL" id="BAABRO010000001">
    <property type="protein sequence ID" value="GAA5504654.1"/>
    <property type="molecule type" value="Genomic_DNA"/>
</dbReference>
<organism evidence="6 7">
    <name type="scientific">Novipirellula caenicola</name>
    <dbReference type="NCBI Taxonomy" id="1536901"/>
    <lineage>
        <taxon>Bacteria</taxon>
        <taxon>Pseudomonadati</taxon>
        <taxon>Planctomycetota</taxon>
        <taxon>Planctomycetia</taxon>
        <taxon>Pirellulales</taxon>
        <taxon>Pirellulaceae</taxon>
        <taxon>Novipirellula</taxon>
    </lineage>
</organism>
<proteinExistence type="predicted"/>
<dbReference type="Proteomes" id="UP001416858">
    <property type="component" value="Unassembled WGS sequence"/>
</dbReference>
<keyword evidence="3" id="KW-0274">FAD</keyword>
<dbReference type="Pfam" id="PF07992">
    <property type="entry name" value="Pyr_redox_2"/>
    <property type="match status" value="1"/>
</dbReference>
<dbReference type="SUPFAM" id="SSF51905">
    <property type="entry name" value="FAD/NAD(P)-binding domain"/>
    <property type="match status" value="2"/>
</dbReference>
<dbReference type="InterPro" id="IPR017584">
    <property type="entry name" value="Pyridine_nucleo_diS_OxRdtase_N"/>
</dbReference>
<dbReference type="InterPro" id="IPR036188">
    <property type="entry name" value="FAD/NAD-bd_sf"/>
</dbReference>
<dbReference type="InterPro" id="IPR023753">
    <property type="entry name" value="FAD/NAD-binding_dom"/>
</dbReference>
<feature type="domain" description="FAD/NAD(P)-binding" evidence="5">
    <location>
        <begin position="70"/>
        <end position="288"/>
    </location>
</feature>